<dbReference type="InParanoid" id="D8PL25"/>
<feature type="transmembrane region" description="Helical" evidence="4">
    <location>
        <begin position="315"/>
        <end position="332"/>
    </location>
</feature>
<keyword evidence="6" id="KW-1185">Reference proteome</keyword>
<name>D8PL25_SCHCM</name>
<feature type="transmembrane region" description="Helical" evidence="4">
    <location>
        <begin position="374"/>
        <end position="394"/>
    </location>
</feature>
<evidence type="ECO:0000256" key="1">
    <source>
        <dbReference type="ARBA" id="ARBA00004429"/>
    </source>
</evidence>
<feature type="transmembrane region" description="Helical" evidence="4">
    <location>
        <begin position="283"/>
        <end position="303"/>
    </location>
</feature>
<dbReference type="InterPro" id="IPR050375">
    <property type="entry name" value="MFS_TsgA-like"/>
</dbReference>
<feature type="compositionally biased region" description="Basic and acidic residues" evidence="3">
    <location>
        <begin position="451"/>
        <end position="483"/>
    </location>
</feature>
<keyword evidence="2" id="KW-1003">Cell membrane</keyword>
<protein>
    <recommendedName>
        <fullName evidence="7">Major facilitator superfamily (MFS) profile domain-containing protein</fullName>
    </recommendedName>
</protein>
<dbReference type="SUPFAM" id="SSF103473">
    <property type="entry name" value="MFS general substrate transporter"/>
    <property type="match status" value="1"/>
</dbReference>
<dbReference type="RefSeq" id="XP_003036904.1">
    <property type="nucleotide sequence ID" value="XM_003036858.1"/>
</dbReference>
<dbReference type="GO" id="GO:0005886">
    <property type="term" value="C:plasma membrane"/>
    <property type="evidence" value="ECO:0007669"/>
    <property type="project" value="UniProtKB-SubCell"/>
</dbReference>
<dbReference type="OMA" id="FMTLFFE"/>
<evidence type="ECO:0000256" key="3">
    <source>
        <dbReference type="SAM" id="MobiDB-lite"/>
    </source>
</evidence>
<reference evidence="5 6" key="1">
    <citation type="journal article" date="2010" name="Nat. Biotechnol.">
        <title>Genome sequence of the model mushroom Schizophyllum commune.</title>
        <authorList>
            <person name="Ohm R.A."/>
            <person name="de Jong J.F."/>
            <person name="Lugones L.G."/>
            <person name="Aerts A."/>
            <person name="Kothe E."/>
            <person name="Stajich J.E."/>
            <person name="de Vries R.P."/>
            <person name="Record E."/>
            <person name="Levasseur A."/>
            <person name="Baker S.E."/>
            <person name="Bartholomew K.A."/>
            <person name="Coutinho P.M."/>
            <person name="Erdmann S."/>
            <person name="Fowler T.J."/>
            <person name="Gathman A.C."/>
            <person name="Lombard V."/>
            <person name="Henrissat B."/>
            <person name="Knabe N."/>
            <person name="Kuees U."/>
            <person name="Lilly W.W."/>
            <person name="Lindquist E."/>
            <person name="Lucas S."/>
            <person name="Magnuson J.K."/>
            <person name="Piumi F."/>
            <person name="Raudaskoski M."/>
            <person name="Salamov A."/>
            <person name="Schmutz J."/>
            <person name="Schwarze F.W.M.R."/>
            <person name="vanKuyk P.A."/>
            <person name="Horton J.S."/>
            <person name="Grigoriev I.V."/>
            <person name="Woesten H.A.B."/>
        </authorList>
    </citation>
    <scope>NUCLEOTIDE SEQUENCE [LARGE SCALE GENOMIC DNA]</scope>
    <source>
        <strain evidence="6">H4-8 / FGSC 9210</strain>
    </source>
</reference>
<evidence type="ECO:0008006" key="7">
    <source>
        <dbReference type="Google" id="ProtNLM"/>
    </source>
</evidence>
<dbReference type="HOGENOM" id="CLU_028452_3_1_1"/>
<dbReference type="Pfam" id="PF07690">
    <property type="entry name" value="MFS_1"/>
    <property type="match status" value="1"/>
</dbReference>
<gene>
    <name evidence="5" type="ORF">SCHCODRAFT_49340</name>
</gene>
<dbReference type="KEGG" id="scm:SCHCO_02624256"/>
<dbReference type="PANTHER" id="PTHR43702">
    <property type="entry name" value="L-FUCOSE-PROTON SYMPORTER"/>
    <property type="match status" value="1"/>
</dbReference>
<organism evidence="6">
    <name type="scientific">Schizophyllum commune (strain H4-8 / FGSC 9210)</name>
    <name type="common">Split gill fungus</name>
    <dbReference type="NCBI Taxonomy" id="578458"/>
    <lineage>
        <taxon>Eukaryota</taxon>
        <taxon>Fungi</taxon>
        <taxon>Dikarya</taxon>
        <taxon>Basidiomycota</taxon>
        <taxon>Agaricomycotina</taxon>
        <taxon>Agaricomycetes</taxon>
        <taxon>Agaricomycetidae</taxon>
        <taxon>Agaricales</taxon>
        <taxon>Schizophyllaceae</taxon>
        <taxon>Schizophyllum</taxon>
    </lineage>
</organism>
<dbReference type="InterPro" id="IPR036259">
    <property type="entry name" value="MFS_trans_sf"/>
</dbReference>
<evidence type="ECO:0000256" key="2">
    <source>
        <dbReference type="ARBA" id="ARBA00022475"/>
    </source>
</evidence>
<comment type="subcellular location">
    <subcellularLocation>
        <location evidence="1">Cell inner membrane</location>
        <topology evidence="1">Multi-pass membrane protein</topology>
    </subcellularLocation>
</comment>
<keyword evidence="4" id="KW-1133">Transmembrane helix</keyword>
<accession>D8PL25</accession>
<dbReference type="EMBL" id="GL377302">
    <property type="protein sequence ID" value="EFJ02002.1"/>
    <property type="molecule type" value="Genomic_DNA"/>
</dbReference>
<dbReference type="InterPro" id="IPR011701">
    <property type="entry name" value="MFS"/>
</dbReference>
<feature type="transmembrane region" description="Helical" evidence="4">
    <location>
        <begin position="121"/>
        <end position="138"/>
    </location>
</feature>
<dbReference type="VEuPathDB" id="FungiDB:SCHCODRAFT_02624256"/>
<dbReference type="OrthoDB" id="546893at2759"/>
<feature type="region of interest" description="Disordered" evidence="3">
    <location>
        <begin position="445"/>
        <end position="483"/>
    </location>
</feature>
<feature type="transmembrane region" description="Helical" evidence="4">
    <location>
        <begin position="400"/>
        <end position="424"/>
    </location>
</feature>
<dbReference type="Proteomes" id="UP000007431">
    <property type="component" value="Unassembled WGS sequence"/>
</dbReference>
<feature type="transmembrane region" description="Helical" evidence="4">
    <location>
        <begin position="159"/>
        <end position="182"/>
    </location>
</feature>
<sequence>MTGFFKRHSLKVGNRVTDAAALTLRETIFPLFLVTILYFLWGFAYGLLDTLNKHFQNTLGITRTRSSGLQAAYFGAYPLASLGYGNWVLRHYGYRATFIMGLVLYGIGAFMMWPAALKESFGGFCGATFIIGSGLGCLETAANPYMAVTGPPRYAELRINLAQAVQAVGTVIGPVLGSYVFFTDTGDSVDALKSVQWVYLAIGAFVFCLAVVFYLVTIPEVTDADMAEQAELTHVGDNNEKPFWKQYTLFHAAWAQFCYTGAQVAIAGYFINYVTEVRPGTDSALGANFLAAAQGCFAVGRFSGALLMKFVKPRIVFLIYLSGVIAFCAASIKEGGNTGLAMLMLTLFFESVCFPTIVALGIRGLGRHTKRGSGWIVGGVSGGACVPPILAAVADVRNSTAFAMIVPTMFFVSAYTYPLCVNFIPAYRDKVDKVGESAIGVEDDLGASRTKAKEEQDADDERVTKEEWVADGEKGKASYREVV</sequence>
<feature type="transmembrane region" description="Helical" evidence="4">
    <location>
        <begin position="249"/>
        <end position="271"/>
    </location>
</feature>
<dbReference type="AlphaFoldDB" id="D8PL25"/>
<dbReference type="GeneID" id="9588765"/>
<keyword evidence="4" id="KW-0812">Transmembrane</keyword>
<feature type="transmembrane region" description="Helical" evidence="4">
    <location>
        <begin position="197"/>
        <end position="216"/>
    </location>
</feature>
<feature type="transmembrane region" description="Helical" evidence="4">
    <location>
        <begin position="96"/>
        <end position="115"/>
    </location>
</feature>
<feature type="transmembrane region" description="Helical" evidence="4">
    <location>
        <begin position="28"/>
        <end position="48"/>
    </location>
</feature>
<feature type="transmembrane region" description="Helical" evidence="4">
    <location>
        <begin position="338"/>
        <end position="362"/>
    </location>
</feature>
<evidence type="ECO:0000313" key="5">
    <source>
        <dbReference type="EMBL" id="EFJ02002.1"/>
    </source>
</evidence>
<evidence type="ECO:0000256" key="4">
    <source>
        <dbReference type="SAM" id="Phobius"/>
    </source>
</evidence>
<proteinExistence type="predicted"/>
<feature type="transmembrane region" description="Helical" evidence="4">
    <location>
        <begin position="68"/>
        <end position="89"/>
    </location>
</feature>
<keyword evidence="4" id="KW-0472">Membrane</keyword>
<dbReference type="GO" id="GO:0022857">
    <property type="term" value="F:transmembrane transporter activity"/>
    <property type="evidence" value="ECO:0007669"/>
    <property type="project" value="InterPro"/>
</dbReference>
<dbReference type="eggNOG" id="ENOG502QPVD">
    <property type="taxonomic scope" value="Eukaryota"/>
</dbReference>
<evidence type="ECO:0000313" key="6">
    <source>
        <dbReference type="Proteomes" id="UP000007431"/>
    </source>
</evidence>
<dbReference type="PANTHER" id="PTHR43702:SF3">
    <property type="entry name" value="PROTEIN TSGA"/>
    <property type="match status" value="1"/>
</dbReference>
<dbReference type="Gene3D" id="1.20.1250.20">
    <property type="entry name" value="MFS general substrate transporter like domains"/>
    <property type="match status" value="2"/>
</dbReference>